<feature type="domain" description="DUF7373" evidence="2">
    <location>
        <begin position="282"/>
        <end position="411"/>
    </location>
</feature>
<evidence type="ECO:0000313" key="3">
    <source>
        <dbReference type="EMBL" id="GAA4386068.1"/>
    </source>
</evidence>
<sequence length="413" mass="42700">MGWSEWRHSGAAAAVVVTATLITSTGCATAIAGSPVAASSAVPIDGGNYPTQPREIPPFAPGDTADQLRQASLIIAGAVTSPADVDPSLNWAVADVGRGSNVGGLALIDSTTFSWMVPGKLAFDLAAPTFYGGYLVARKDKPGGGASISEGDTADNDHRTVDIGVIRYTSDSDVAGVASALRRDRAATAAVQGSLTGDGLPGHPDAVAVDSDTGQARPDGGSWMVQHGPYLVYVFVGGAATSTKSLAARMVDAQIKRLDNTPIDEQSVSEPASDDERILSYTIPDPSDGAWYYSSRAWLHQFGADWKTDSAKLSQAGVDLVGVGADTVYRAADPQRARALLTATLPTARVVPGGVPGVPGSVCVATRGAFDYKDHYTCGAVRGRYVAVVTGQEQLAAAQQMIGAEYEMLQQAS</sequence>
<accession>A0ABP8J6V5</accession>
<evidence type="ECO:0000259" key="2">
    <source>
        <dbReference type="Pfam" id="PF24092"/>
    </source>
</evidence>
<comment type="caution">
    <text evidence="3">The sequence shown here is derived from an EMBL/GenBank/DDBJ whole genome shotgun (WGS) entry which is preliminary data.</text>
</comment>
<evidence type="ECO:0000259" key="1">
    <source>
        <dbReference type="Pfam" id="PF24088"/>
    </source>
</evidence>
<gene>
    <name evidence="3" type="ORF">GCM10023147_08840</name>
</gene>
<dbReference type="Pfam" id="PF24088">
    <property type="entry name" value="DUF7373"/>
    <property type="match status" value="1"/>
</dbReference>
<dbReference type="InterPro" id="IPR055797">
    <property type="entry name" value="DUF7373"/>
</dbReference>
<dbReference type="Pfam" id="PF24092">
    <property type="entry name" value="DUF7373_C"/>
    <property type="match status" value="1"/>
</dbReference>
<protein>
    <submittedName>
        <fullName evidence="3">Uncharacterized protein</fullName>
    </submittedName>
</protein>
<dbReference type="Proteomes" id="UP001500635">
    <property type="component" value="Unassembled WGS sequence"/>
</dbReference>
<keyword evidence="4" id="KW-1185">Reference proteome</keyword>
<reference evidence="4" key="1">
    <citation type="journal article" date="2019" name="Int. J. Syst. Evol. Microbiol.">
        <title>The Global Catalogue of Microorganisms (GCM) 10K type strain sequencing project: providing services to taxonomists for standard genome sequencing and annotation.</title>
        <authorList>
            <consortium name="The Broad Institute Genomics Platform"/>
            <consortium name="The Broad Institute Genome Sequencing Center for Infectious Disease"/>
            <person name="Wu L."/>
            <person name="Ma J."/>
        </authorList>
    </citation>
    <scope>NUCLEOTIDE SEQUENCE [LARGE SCALE GENOMIC DNA]</scope>
    <source>
        <strain evidence="4">JCM 17688</strain>
    </source>
</reference>
<dbReference type="PROSITE" id="PS51257">
    <property type="entry name" value="PROKAR_LIPOPROTEIN"/>
    <property type="match status" value="1"/>
</dbReference>
<dbReference type="RefSeq" id="WP_344991424.1">
    <property type="nucleotide sequence ID" value="NZ_BAABFR010000008.1"/>
</dbReference>
<evidence type="ECO:0000313" key="4">
    <source>
        <dbReference type="Proteomes" id="UP001500635"/>
    </source>
</evidence>
<organism evidence="3 4">
    <name type="scientific">Tsukamurella soli</name>
    <dbReference type="NCBI Taxonomy" id="644556"/>
    <lineage>
        <taxon>Bacteria</taxon>
        <taxon>Bacillati</taxon>
        <taxon>Actinomycetota</taxon>
        <taxon>Actinomycetes</taxon>
        <taxon>Mycobacteriales</taxon>
        <taxon>Tsukamurellaceae</taxon>
        <taxon>Tsukamurella</taxon>
    </lineage>
</organism>
<dbReference type="InterPro" id="IPR056463">
    <property type="entry name" value="DUF7373_C"/>
</dbReference>
<name>A0ABP8J6V5_9ACTN</name>
<dbReference type="EMBL" id="BAABFR010000008">
    <property type="protein sequence ID" value="GAA4386068.1"/>
    <property type="molecule type" value="Genomic_DNA"/>
</dbReference>
<proteinExistence type="predicted"/>
<feature type="domain" description="DUF7373" evidence="1">
    <location>
        <begin position="74"/>
        <end position="261"/>
    </location>
</feature>